<dbReference type="RefSeq" id="WP_377071243.1">
    <property type="nucleotide sequence ID" value="NZ_JBHMEC010000037.1"/>
</dbReference>
<feature type="compositionally biased region" description="Acidic residues" evidence="1">
    <location>
        <begin position="189"/>
        <end position="214"/>
    </location>
</feature>
<dbReference type="Gene3D" id="3.90.330.10">
    <property type="entry name" value="Nitrile hydratase alpha /Thiocyanate hydrolase gamma"/>
    <property type="match status" value="1"/>
</dbReference>
<dbReference type="SUPFAM" id="SSF56209">
    <property type="entry name" value="Nitrile hydratase alpha chain"/>
    <property type="match status" value="1"/>
</dbReference>
<keyword evidence="3" id="KW-1185">Reference proteome</keyword>
<comment type="caution">
    <text evidence="2">The sequence shown here is derived from an EMBL/GenBank/DDBJ whole genome shotgun (WGS) entry which is preliminary data.</text>
</comment>
<dbReference type="Proteomes" id="UP001589670">
    <property type="component" value="Unassembled WGS sequence"/>
</dbReference>
<protein>
    <submittedName>
        <fullName evidence="2">Uncharacterized protein</fullName>
    </submittedName>
</protein>
<evidence type="ECO:0000256" key="1">
    <source>
        <dbReference type="SAM" id="MobiDB-lite"/>
    </source>
</evidence>
<gene>
    <name evidence="2" type="ORF">ACFFU4_17825</name>
</gene>
<feature type="compositionally biased region" description="Gly residues" evidence="1">
    <location>
        <begin position="222"/>
        <end position="234"/>
    </location>
</feature>
<evidence type="ECO:0000313" key="3">
    <source>
        <dbReference type="Proteomes" id="UP001589670"/>
    </source>
</evidence>
<reference evidence="2 3" key="1">
    <citation type="submission" date="2024-09" db="EMBL/GenBank/DDBJ databases">
        <authorList>
            <person name="Sun Q."/>
            <person name="Mori K."/>
        </authorList>
    </citation>
    <scope>NUCLEOTIDE SEQUENCE [LARGE SCALE GENOMIC DNA]</scope>
    <source>
        <strain evidence="2 3">CECT 9424</strain>
    </source>
</reference>
<accession>A0ABV5I5Q4</accession>
<evidence type="ECO:0000313" key="2">
    <source>
        <dbReference type="EMBL" id="MFB9151614.1"/>
    </source>
</evidence>
<sequence length="234" mass="25415">MADELNPTSRLFAKFIAKYWADDDFREKARRRPKVALKRYKQWYPEKGKVHFFEPANDEFPILVPDEKELVEDDGAMSKFFRLYWSDKDFQALARKDPRSALVKVGLDAPAGKKVRLVEIAYGNAVIVIPALKGDLFEAAVTGQWTACATACTGACLAMCGGTPICLSACMSLCISGCGGLCFGGDGGDPPEDPEPPEDPKDPDDDDDEDETPDDTASPGDTGDGGDTGGFRVF</sequence>
<feature type="region of interest" description="Disordered" evidence="1">
    <location>
        <begin position="186"/>
        <end position="234"/>
    </location>
</feature>
<organism evidence="2 3">
    <name type="scientific">Roseovarius ramblicola</name>
    <dbReference type="NCBI Taxonomy" id="2022336"/>
    <lineage>
        <taxon>Bacteria</taxon>
        <taxon>Pseudomonadati</taxon>
        <taxon>Pseudomonadota</taxon>
        <taxon>Alphaproteobacteria</taxon>
        <taxon>Rhodobacterales</taxon>
        <taxon>Roseobacteraceae</taxon>
        <taxon>Roseovarius</taxon>
    </lineage>
</organism>
<name>A0ABV5I5Q4_9RHOB</name>
<proteinExistence type="predicted"/>
<dbReference type="EMBL" id="JBHMEC010000037">
    <property type="protein sequence ID" value="MFB9151614.1"/>
    <property type="molecule type" value="Genomic_DNA"/>
</dbReference>
<dbReference type="InterPro" id="IPR036648">
    <property type="entry name" value="CN_Hdrase_a/SCN_Hdrase_g_sf"/>
</dbReference>